<gene>
    <name evidence="1" type="ORF">Vretimale_175</name>
</gene>
<dbReference type="Proteomes" id="UP000722791">
    <property type="component" value="Unassembled WGS sequence"/>
</dbReference>
<reference evidence="1" key="1">
    <citation type="journal article" date="2021" name="Proc. Natl. Acad. Sci. U.S.A.">
        <title>Three genomes in the algal genus Volvox reveal the fate of a haploid sex-determining region after a transition to homothallism.</title>
        <authorList>
            <person name="Yamamoto K."/>
            <person name="Hamaji T."/>
            <person name="Kawai-Toyooka H."/>
            <person name="Matsuzaki R."/>
            <person name="Takahashi F."/>
            <person name="Nishimura Y."/>
            <person name="Kawachi M."/>
            <person name="Noguchi H."/>
            <person name="Minakuchi Y."/>
            <person name="Umen J.G."/>
            <person name="Toyoda A."/>
            <person name="Nozaki H."/>
        </authorList>
    </citation>
    <scope>NUCLEOTIDE SEQUENCE</scope>
    <source>
        <strain evidence="1">NIES-3785</strain>
    </source>
</reference>
<feature type="non-terminal residue" evidence="1">
    <location>
        <position position="1"/>
    </location>
</feature>
<sequence>HYFCSMLGIHDVCEYSHARDRQRRPTRYMRRQRPPSSNNLIHSPTTCVRRWLVSGASPAAASNAEYGGCAASQDLRCFTASHCDNSLVWLTPSASSTSGSRGSAVCARIMAAMA</sequence>
<proteinExistence type="predicted"/>
<dbReference type="EMBL" id="BNCQ01000001">
    <property type="protein sequence ID" value="GIL93945.1"/>
    <property type="molecule type" value="Genomic_DNA"/>
</dbReference>
<name>A0A8J4D2V3_9CHLO</name>
<evidence type="ECO:0000313" key="1">
    <source>
        <dbReference type="EMBL" id="GIL93945.1"/>
    </source>
</evidence>
<protein>
    <submittedName>
        <fullName evidence="1">Uncharacterized protein</fullName>
    </submittedName>
</protein>
<organism evidence="1 2">
    <name type="scientific">Volvox reticuliferus</name>
    <dbReference type="NCBI Taxonomy" id="1737510"/>
    <lineage>
        <taxon>Eukaryota</taxon>
        <taxon>Viridiplantae</taxon>
        <taxon>Chlorophyta</taxon>
        <taxon>core chlorophytes</taxon>
        <taxon>Chlorophyceae</taxon>
        <taxon>CS clade</taxon>
        <taxon>Chlamydomonadales</taxon>
        <taxon>Volvocaceae</taxon>
        <taxon>Volvox</taxon>
    </lineage>
</organism>
<comment type="caution">
    <text evidence="1">The sequence shown here is derived from an EMBL/GenBank/DDBJ whole genome shotgun (WGS) entry which is preliminary data.</text>
</comment>
<accession>A0A8J4D2V3</accession>
<dbReference type="AlphaFoldDB" id="A0A8J4D2V3"/>
<evidence type="ECO:0000313" key="2">
    <source>
        <dbReference type="Proteomes" id="UP000722791"/>
    </source>
</evidence>